<evidence type="ECO:0000313" key="2">
    <source>
        <dbReference type="EMBL" id="JAH09681.1"/>
    </source>
</evidence>
<dbReference type="EMBL" id="GBXM01098896">
    <property type="protein sequence ID" value="JAH09681.1"/>
    <property type="molecule type" value="Transcribed_RNA"/>
</dbReference>
<reference evidence="2" key="1">
    <citation type="submission" date="2014-11" db="EMBL/GenBank/DDBJ databases">
        <authorList>
            <person name="Amaro Gonzalez C."/>
        </authorList>
    </citation>
    <scope>NUCLEOTIDE SEQUENCE</scope>
</reference>
<keyword evidence="1" id="KW-1133">Transmembrane helix</keyword>
<organism evidence="2">
    <name type="scientific">Anguilla anguilla</name>
    <name type="common">European freshwater eel</name>
    <name type="synonym">Muraena anguilla</name>
    <dbReference type="NCBI Taxonomy" id="7936"/>
    <lineage>
        <taxon>Eukaryota</taxon>
        <taxon>Metazoa</taxon>
        <taxon>Chordata</taxon>
        <taxon>Craniata</taxon>
        <taxon>Vertebrata</taxon>
        <taxon>Euteleostomi</taxon>
        <taxon>Actinopterygii</taxon>
        <taxon>Neopterygii</taxon>
        <taxon>Teleostei</taxon>
        <taxon>Anguilliformes</taxon>
        <taxon>Anguillidae</taxon>
        <taxon>Anguilla</taxon>
    </lineage>
</organism>
<protein>
    <submittedName>
        <fullName evidence="2">Uncharacterized protein</fullName>
    </submittedName>
</protein>
<evidence type="ECO:0000256" key="1">
    <source>
        <dbReference type="SAM" id="Phobius"/>
    </source>
</evidence>
<proteinExistence type="predicted"/>
<keyword evidence="1" id="KW-0812">Transmembrane</keyword>
<accession>A0A0E9PYG9</accession>
<dbReference type="AlphaFoldDB" id="A0A0E9PYG9"/>
<keyword evidence="1" id="KW-0472">Membrane</keyword>
<reference evidence="2" key="2">
    <citation type="journal article" date="2015" name="Fish Shellfish Immunol.">
        <title>Early steps in the European eel (Anguilla anguilla)-Vibrio vulnificus interaction in the gills: Role of the RtxA13 toxin.</title>
        <authorList>
            <person name="Callol A."/>
            <person name="Pajuelo D."/>
            <person name="Ebbesson L."/>
            <person name="Teles M."/>
            <person name="MacKenzie S."/>
            <person name="Amaro C."/>
        </authorList>
    </citation>
    <scope>NUCLEOTIDE SEQUENCE</scope>
</reference>
<name>A0A0E9PYG9_ANGAN</name>
<sequence length="62" mass="7549">MIMASVPTVQQLQEIKTLLMLLEYSNKRVCLGLYAAGWKYPFFGLFFIIFYEYRFFRYSRDM</sequence>
<feature type="transmembrane region" description="Helical" evidence="1">
    <location>
        <begin position="31"/>
        <end position="53"/>
    </location>
</feature>